<gene>
    <name evidence="2" type="ORF">HNP55_003049</name>
</gene>
<dbReference type="GO" id="GO:0030572">
    <property type="term" value="F:phosphatidyltransferase activity"/>
    <property type="evidence" value="ECO:0007669"/>
    <property type="project" value="UniProtKB-ARBA"/>
</dbReference>
<dbReference type="Proteomes" id="UP000562027">
    <property type="component" value="Unassembled WGS sequence"/>
</dbReference>
<dbReference type="AlphaFoldDB" id="A0A840LC81"/>
<keyword evidence="2" id="KW-0808">Transferase</keyword>
<protein>
    <submittedName>
        <fullName evidence="2">Putative cardiolipin synthase</fullName>
        <ecNumber evidence="2">2.7.8.-</ecNumber>
    </submittedName>
</protein>
<dbReference type="EMBL" id="JACHLP010000006">
    <property type="protein sequence ID" value="MBB4844505.1"/>
    <property type="molecule type" value="Genomic_DNA"/>
</dbReference>
<proteinExistence type="predicted"/>
<dbReference type="SUPFAM" id="SSF56024">
    <property type="entry name" value="Phospholipase D/nuclease"/>
    <property type="match status" value="2"/>
</dbReference>
<name>A0A840LC81_9BURK</name>
<dbReference type="CDD" id="cd09113">
    <property type="entry name" value="PLDc_ymdC_like_2"/>
    <property type="match status" value="1"/>
</dbReference>
<evidence type="ECO:0000259" key="1">
    <source>
        <dbReference type="PROSITE" id="PS50035"/>
    </source>
</evidence>
<dbReference type="PROSITE" id="PS50035">
    <property type="entry name" value="PLD"/>
    <property type="match status" value="2"/>
</dbReference>
<comment type="caution">
    <text evidence="2">The sequence shown here is derived from an EMBL/GenBank/DDBJ whole genome shotgun (WGS) entry which is preliminary data.</text>
</comment>
<feature type="domain" description="PLD phosphodiesterase" evidence="1">
    <location>
        <begin position="417"/>
        <end position="444"/>
    </location>
</feature>
<dbReference type="CDD" id="cd09111">
    <property type="entry name" value="PLDc_ymdC_like_1"/>
    <property type="match status" value="1"/>
</dbReference>
<dbReference type="InterPro" id="IPR025202">
    <property type="entry name" value="PLD-like_dom"/>
</dbReference>
<evidence type="ECO:0000313" key="2">
    <source>
        <dbReference type="EMBL" id="MBB4844505.1"/>
    </source>
</evidence>
<dbReference type="Gene3D" id="3.30.870.10">
    <property type="entry name" value="Endonuclease Chain A"/>
    <property type="match status" value="2"/>
</dbReference>
<sequence>MPRTTCPSPLILILILLLLCLLGLSACRQLPPLRETGIGPPAPRSGAESRLGQLLGPLAAAHPGKTGVLALAGEHEALVARALLAAQAQHTLDLQYYIWRADAAGTLLLQALWQAAERGVHVRLLLDDNNTAGLDTLLAALDAHPQIELRLYNPMLYRQARVLNYLLDFQRSNRRMHNKSMTADGQASIVGGRNIGDEYFGAGEHLAFADLDVLAVGAAVPQITASFERYWHSASAYPASQLLPAAAAQDSQTLPDRFASLHAQARTQAYLAALQATPLLRQLEDGQLPLDWVAATLLQDDPAKTLAAPDALNHETLLLPALLKTLGEPVQGLDLVSPYFVPGQAGTAALTALSRRGIRVRVLTNALAASDVAAVHAGYMKWRQTLLRAGVQLFELKPHAGQAERAARGSGGITGSSSASLHAKTFAVDGRRLFVGSFNFDPRSALLNTELGLVLDSPALAGRLSGFFDQELSRQAYRLRLADDGQTLQWLEQTEQGLIVHDKEPGMGLLQGLGLGLLSLLPIDGLL</sequence>
<dbReference type="PANTHER" id="PTHR21248">
    <property type="entry name" value="CARDIOLIPIN SYNTHASE"/>
    <property type="match status" value="1"/>
</dbReference>
<reference evidence="2 3" key="1">
    <citation type="submission" date="2020-08" db="EMBL/GenBank/DDBJ databases">
        <title>Functional genomics of gut bacteria from endangered species of beetles.</title>
        <authorList>
            <person name="Carlos-Shanley C."/>
        </authorList>
    </citation>
    <scope>NUCLEOTIDE SEQUENCE [LARGE SCALE GENOMIC DNA]</scope>
    <source>
        <strain evidence="2 3">S00239</strain>
    </source>
</reference>
<evidence type="ECO:0000313" key="3">
    <source>
        <dbReference type="Proteomes" id="UP000562027"/>
    </source>
</evidence>
<feature type="domain" description="PLD phosphodiesterase" evidence="1">
    <location>
        <begin position="172"/>
        <end position="199"/>
    </location>
</feature>
<keyword evidence="3" id="KW-1185">Reference proteome</keyword>
<organism evidence="2 3">
    <name type="scientific">Roseateles oligotrophus</name>
    <dbReference type="NCBI Taxonomy" id="1769250"/>
    <lineage>
        <taxon>Bacteria</taxon>
        <taxon>Pseudomonadati</taxon>
        <taxon>Pseudomonadota</taxon>
        <taxon>Betaproteobacteria</taxon>
        <taxon>Burkholderiales</taxon>
        <taxon>Sphaerotilaceae</taxon>
        <taxon>Roseateles</taxon>
    </lineage>
</organism>
<dbReference type="EC" id="2.7.8.-" evidence="2"/>
<accession>A0A840LC81</accession>
<dbReference type="RefSeq" id="WP_184301013.1">
    <property type="nucleotide sequence ID" value="NZ_JACHLP010000006.1"/>
</dbReference>
<dbReference type="PROSITE" id="PS51257">
    <property type="entry name" value="PROKAR_LIPOPROTEIN"/>
    <property type="match status" value="1"/>
</dbReference>
<dbReference type="Pfam" id="PF13091">
    <property type="entry name" value="PLDc_2"/>
    <property type="match status" value="2"/>
</dbReference>
<dbReference type="GO" id="GO:0032049">
    <property type="term" value="P:cardiolipin biosynthetic process"/>
    <property type="evidence" value="ECO:0007669"/>
    <property type="project" value="UniProtKB-ARBA"/>
</dbReference>
<dbReference type="SMART" id="SM00155">
    <property type="entry name" value="PLDc"/>
    <property type="match status" value="2"/>
</dbReference>
<dbReference type="PANTHER" id="PTHR21248:SF12">
    <property type="entry name" value="CARDIOLIPIN SYNTHASE C"/>
    <property type="match status" value="1"/>
</dbReference>
<dbReference type="InterPro" id="IPR001736">
    <property type="entry name" value="PLipase_D/transphosphatidylase"/>
</dbReference>